<protein>
    <submittedName>
        <fullName evidence="2">Uncharacterized protein</fullName>
    </submittedName>
</protein>
<dbReference type="AlphaFoldDB" id="A0A9W8GCM9"/>
<dbReference type="EMBL" id="JANBTW010000003">
    <property type="protein sequence ID" value="KAJ2680810.1"/>
    <property type="molecule type" value="Genomic_DNA"/>
</dbReference>
<dbReference type="OrthoDB" id="5581108at2759"/>
<evidence type="ECO:0000313" key="2">
    <source>
        <dbReference type="EMBL" id="KAJ2680810.1"/>
    </source>
</evidence>
<sequence length="118" mass="12984">MESLKQRCFHHKNAKQQQQKASAQSQNCPQDPSKGHGIIYTKASDFVLPSEVDKQEISRPVAARKMGSVDVTASDWVVSSGAPSNKELHSLKKHSKQTARALGVSPKRFIEDAQNNVS</sequence>
<reference evidence="2" key="1">
    <citation type="submission" date="2022-07" db="EMBL/GenBank/DDBJ databases">
        <title>Phylogenomic reconstructions and comparative analyses of Kickxellomycotina fungi.</title>
        <authorList>
            <person name="Reynolds N.K."/>
            <person name="Stajich J.E."/>
            <person name="Barry K."/>
            <person name="Grigoriev I.V."/>
            <person name="Crous P."/>
            <person name="Smith M.E."/>
        </authorList>
    </citation>
    <scope>NUCLEOTIDE SEQUENCE</scope>
    <source>
        <strain evidence="2">NRRL 3115</strain>
    </source>
</reference>
<feature type="compositionally biased region" description="Low complexity" evidence="1">
    <location>
        <begin position="15"/>
        <end position="27"/>
    </location>
</feature>
<dbReference type="Proteomes" id="UP001151518">
    <property type="component" value="Unassembled WGS sequence"/>
</dbReference>
<name>A0A9W8GCM9_9FUNG</name>
<proteinExistence type="predicted"/>
<feature type="region of interest" description="Disordered" evidence="1">
    <location>
        <begin position="1"/>
        <end position="39"/>
    </location>
</feature>
<evidence type="ECO:0000256" key="1">
    <source>
        <dbReference type="SAM" id="MobiDB-lite"/>
    </source>
</evidence>
<feature type="region of interest" description="Disordered" evidence="1">
    <location>
        <begin position="87"/>
        <end position="118"/>
    </location>
</feature>
<comment type="caution">
    <text evidence="2">The sequence shown here is derived from an EMBL/GenBank/DDBJ whole genome shotgun (WGS) entry which is preliminary data.</text>
</comment>
<organism evidence="2 3">
    <name type="scientific">Coemansia spiralis</name>
    <dbReference type="NCBI Taxonomy" id="417178"/>
    <lineage>
        <taxon>Eukaryota</taxon>
        <taxon>Fungi</taxon>
        <taxon>Fungi incertae sedis</taxon>
        <taxon>Zoopagomycota</taxon>
        <taxon>Kickxellomycotina</taxon>
        <taxon>Kickxellomycetes</taxon>
        <taxon>Kickxellales</taxon>
        <taxon>Kickxellaceae</taxon>
        <taxon>Coemansia</taxon>
    </lineage>
</organism>
<accession>A0A9W8GCM9</accession>
<evidence type="ECO:0000313" key="3">
    <source>
        <dbReference type="Proteomes" id="UP001151518"/>
    </source>
</evidence>
<gene>
    <name evidence="2" type="ORF">GGI25_000446</name>
</gene>